<evidence type="ECO:0000313" key="2">
    <source>
        <dbReference type="EMBL" id="PVZ70244.1"/>
    </source>
</evidence>
<dbReference type="Gene3D" id="3.90.550.10">
    <property type="entry name" value="Spore Coat Polysaccharide Biosynthesis Protein SpsA, Chain A"/>
    <property type="match status" value="1"/>
</dbReference>
<dbReference type="PANTHER" id="PTHR43179">
    <property type="entry name" value="RHAMNOSYLTRANSFERASE WBBL"/>
    <property type="match status" value="1"/>
</dbReference>
<dbReference type="EMBL" id="QDDL01000002">
    <property type="protein sequence ID" value="PVZ70244.1"/>
    <property type="molecule type" value="Genomic_DNA"/>
</dbReference>
<keyword evidence="2" id="KW-0808">Transferase</keyword>
<dbReference type="CDD" id="cd03801">
    <property type="entry name" value="GT4_PimA-like"/>
    <property type="match status" value="1"/>
</dbReference>
<protein>
    <submittedName>
        <fullName evidence="2">Glycosyl transferase</fullName>
    </submittedName>
</protein>
<dbReference type="AlphaFoldDB" id="A0A2V1GZ54"/>
<dbReference type="Pfam" id="PF00535">
    <property type="entry name" value="Glycos_transf_2"/>
    <property type="match status" value="1"/>
</dbReference>
<dbReference type="RefSeq" id="WP_116686317.1">
    <property type="nucleotide sequence ID" value="NZ_CAWNYD010000002.1"/>
</dbReference>
<feature type="domain" description="Glycosyltransferase 2-like" evidence="1">
    <location>
        <begin position="294"/>
        <end position="404"/>
    </location>
</feature>
<dbReference type="Gene3D" id="3.40.50.2000">
    <property type="entry name" value="Glycogen Phosphorylase B"/>
    <property type="match status" value="1"/>
</dbReference>
<dbReference type="SUPFAM" id="SSF53448">
    <property type="entry name" value="Nucleotide-diphospho-sugar transferases"/>
    <property type="match status" value="1"/>
</dbReference>
<reference evidence="2 3" key="1">
    <citation type="submission" date="2018-04" db="EMBL/GenBank/DDBJ databases">
        <title>Thalassorhabdus spongiae gen. nov., sp. nov., isolated from a marine sponge in South-West Iceland.</title>
        <authorList>
            <person name="Knobloch S."/>
            <person name="Daussin A."/>
            <person name="Johannsson R."/>
            <person name="Marteinsson V.T."/>
        </authorList>
    </citation>
    <scope>NUCLEOTIDE SEQUENCE [LARGE SCALE GENOMIC DNA]</scope>
    <source>
        <strain evidence="2 3">Hp12</strain>
    </source>
</reference>
<sequence length="921" mass="103939">MSSLLKRAKKITGFQKQKEQKEIQEVIGCIDTIEAGFVTGWAHDPNADENGTYVSLNVDGKHYGLAKADMYRKDLEKSGISDGYSGFRMAIDEALKEKTGSKIRLKINSAVAKDTVVNIEAVDGKFWLGVDNFESCHLVGSIFSEKYEGIKTIIIQERGLVVATYDVELKKGRNSLSIPMPVKLFDDSYHLISVGVEGYPFALWTDNRKLTGILTPWQYLKNSYNEPGFMGLSAQSKSRYESLRFQMSELEKSSNATVDISNVLVAHDVVVKGWLDRKDFPNLILPKHENPEVSIIIPAYNKFELTYHSIASIILSYNKTSYEVIVADDCSTDETINICDVIKNVVHIKNPENLRFLRSCNNAATYAKGDFIVMLNNDTEVTSYWLDELVTPIKKDKNIGLTGSKLLNLDGTLQEAGGIIWGSGQPWNVGNGYNPLAPEFNYTREVDYLTGAAMCISRKVWDLVNGFSAEYAPCYYEDTDIAFKVRDKGFKTVYCPMSQVVHFEGQSHGKDVKKGLKRYQEINESKFKVKWFKEYKNNGTEGIDLLINKDRNIDHRVLVIDYATPDQHADAGSYAAIQEIKLLQKLGMKVTFVPENMAHMGKLSRELQREGIEVLYAPFYNSVFDVIEKRIQEFDVIYITRYSVAEKYLKSIRARTQAKVVFNNADLHFLRELRAAGTTGEYSVEQALETRSKELAVMNDVDAILSYNETEHAVILSHNLRADNIFRCPWVLTDKEAGKSFEQRKDIAFLGGFNHHPNVEAVKYFAANVMPLLIKKEPDLKFYIYGSNPSEEIEALASENIVVVGFVKNLDDVFHNHKVIVAPLLSGAGIKGKVLEAMSYGAPQVLTSVAAEATGLSHKISAWIQDDPKKMAEGVFELCQDEVLWDKFAENSKILVEEMYSEDRGIEMMRKVFEFVGIYTK</sequence>
<dbReference type="PANTHER" id="PTHR43179:SF7">
    <property type="entry name" value="RHAMNOSYLTRANSFERASE WBBL"/>
    <property type="match status" value="1"/>
</dbReference>
<dbReference type="CDD" id="cd04186">
    <property type="entry name" value="GT_2_like_c"/>
    <property type="match status" value="1"/>
</dbReference>
<evidence type="ECO:0000259" key="1">
    <source>
        <dbReference type="Pfam" id="PF00535"/>
    </source>
</evidence>
<dbReference type="InterPro" id="IPR001173">
    <property type="entry name" value="Glyco_trans_2-like"/>
</dbReference>
<dbReference type="SUPFAM" id="SSF53756">
    <property type="entry name" value="UDP-Glycosyltransferase/glycogen phosphorylase"/>
    <property type="match status" value="1"/>
</dbReference>
<dbReference type="InterPro" id="IPR029044">
    <property type="entry name" value="Nucleotide-diphossugar_trans"/>
</dbReference>
<keyword evidence="3" id="KW-1185">Reference proteome</keyword>
<gene>
    <name evidence="2" type="ORF">DC094_06490</name>
</gene>
<accession>A0A2V1GZ54</accession>
<proteinExistence type="predicted"/>
<evidence type="ECO:0000313" key="3">
    <source>
        <dbReference type="Proteomes" id="UP000244906"/>
    </source>
</evidence>
<dbReference type="Proteomes" id="UP000244906">
    <property type="component" value="Unassembled WGS sequence"/>
</dbReference>
<dbReference type="GO" id="GO:0016740">
    <property type="term" value="F:transferase activity"/>
    <property type="evidence" value="ECO:0007669"/>
    <property type="project" value="UniProtKB-KW"/>
</dbReference>
<comment type="caution">
    <text evidence="2">The sequence shown here is derived from an EMBL/GenBank/DDBJ whole genome shotgun (WGS) entry which is preliminary data.</text>
</comment>
<name>A0A2V1GZ54_9GAMM</name>
<dbReference type="Pfam" id="PF13692">
    <property type="entry name" value="Glyco_trans_1_4"/>
    <property type="match status" value="1"/>
</dbReference>
<organism evidence="2 3">
    <name type="scientific">Pelagibaculum spongiae</name>
    <dbReference type="NCBI Taxonomy" id="2080658"/>
    <lineage>
        <taxon>Bacteria</taxon>
        <taxon>Pseudomonadati</taxon>
        <taxon>Pseudomonadota</taxon>
        <taxon>Gammaproteobacteria</taxon>
        <taxon>Oceanospirillales</taxon>
        <taxon>Pelagibaculum</taxon>
    </lineage>
</organism>
<dbReference type="OrthoDB" id="9807209at2"/>